<comment type="caution">
    <text evidence="2">The sequence shown here is derived from an EMBL/GenBank/DDBJ whole genome shotgun (WGS) entry which is preliminary data.</text>
</comment>
<dbReference type="InterPro" id="IPR046524">
    <property type="entry name" value="DUF6701"/>
</dbReference>
<accession>A0A3P3VQM3</accession>
<evidence type="ECO:0000259" key="1">
    <source>
        <dbReference type="Pfam" id="PF20419"/>
    </source>
</evidence>
<dbReference type="Proteomes" id="UP000280792">
    <property type="component" value="Unassembled WGS sequence"/>
</dbReference>
<dbReference type="Pfam" id="PF20419">
    <property type="entry name" value="DUF6701"/>
    <property type="match status" value="1"/>
</dbReference>
<protein>
    <recommendedName>
        <fullName evidence="1">DUF6701 domain-containing protein</fullName>
    </recommendedName>
</protein>
<keyword evidence="3" id="KW-1185">Reference proteome</keyword>
<feature type="domain" description="DUF6701" evidence="1">
    <location>
        <begin position="418"/>
        <end position="1013"/>
    </location>
</feature>
<name>A0A3P3VQM3_9GAMM</name>
<dbReference type="EMBL" id="QWEZ01000002">
    <property type="protein sequence ID" value="RRJ83123.1"/>
    <property type="molecule type" value="Genomic_DNA"/>
</dbReference>
<organism evidence="2 3">
    <name type="scientific">Aestuariirhabdus litorea</name>
    <dbReference type="NCBI Taxonomy" id="2528527"/>
    <lineage>
        <taxon>Bacteria</taxon>
        <taxon>Pseudomonadati</taxon>
        <taxon>Pseudomonadota</taxon>
        <taxon>Gammaproteobacteria</taxon>
        <taxon>Oceanospirillales</taxon>
        <taxon>Aestuariirhabdaceae</taxon>
        <taxon>Aestuariirhabdus</taxon>
    </lineage>
</organism>
<evidence type="ECO:0000313" key="3">
    <source>
        <dbReference type="Proteomes" id="UP000280792"/>
    </source>
</evidence>
<dbReference type="RefSeq" id="WP_125017503.1">
    <property type="nucleotide sequence ID" value="NZ_QWEZ01000002.1"/>
</dbReference>
<sequence length="1015" mass="105573">MVGAASGNLGSSLLSMMASTAPLLVSQCAASFPNAMQAHTLGNGSVGRIMFGRDARLTNPSDPFLFARRIQVQNQSTELSCTTQHCQPNNQAVAQLDPGPFDDHRSSGAGGNLSVAAGSNGILGSGSDFQFDRVVVGAGATLNLSPNHTEYRINLLDLQAGARLNLVAGDYWISDWLVAEDVELNVIGSGTARLFVENDLAIGDRTRFNSPAMGSGGDASQLLLYGYGDISSGRETTLSGILYAQGTASLGGGSVNVGAIAGAGLTLQREGLYTYDAAALGRIDWGALCPGVGSAVDHFKLQHVTSAIFCDSGGVNVTVSARDLLDDLVDDYTGSITLDTQSGRGEWSLLAGGGSFANGAADNGVATYQFVAADLGVAEFRLTYNDGTPLLPLAASVTLLVYQSDDTGIRDDASSGAIDFSPNGFTLTATALPNPPSAPIDKRIPTQVAAVDFELHIAAFGQTEEDPRCGVIESYEGIKNLNLWIERVVPVAGPRRVTLDGTPLGDGEPSATVHGIEFTRGQARLVNLNYKDVGELRIGAREGTLPIRGETEGVVVRPYELRLTRVAEAANGANLNPAPQPPTLVSPADPLFLAAGEPMALEVQSLDAEGDMTPSFGGEGEGVGFDTALLQPLGGVDPGLVSLSGAVSGGLYSGQQRWDEVGSISLQARIEDGDYLGIGTLETAAIVRSPVAVGRFVPAYYGLGSNVPVLRNGDGGWACAFTYQGQPFGFQTDPEITLTAFSRVNSITRNYGNELWKLAGTLAARTYSDEAGQGGDLQVDSSGAMVTLAGDNDLDGIGSLSISGERLSYDKRSLRPGASDIPFSARLALELAASDLTDADGTCYRGVAGAGASCEGFSLSAITGTQIRFGRLVIEPAYGPEILPVNLPVRVEQWDQVAGQYGFVTNAADGCTELSVAPAAGVYSISLSDYSGNLVSGETAPAWPGLVAGVGALNLSAPGIGNEGSVRVTLQAPPASDWLLYDWFTLGVAANPSATATFGIFRGEEPVIYRREVYR</sequence>
<reference evidence="2 3" key="2">
    <citation type="submission" date="2018-12" db="EMBL/GenBank/DDBJ databases">
        <title>Simiduia agarivorans gen. nov., sp. nov., a marine, agarolytic bacterium isolated from shallow coastal water from Keelung, Taiwan.</title>
        <authorList>
            <person name="Shieh W.Y."/>
        </authorList>
    </citation>
    <scope>NUCLEOTIDE SEQUENCE [LARGE SCALE GENOMIC DNA]</scope>
    <source>
        <strain evidence="2 3">GTF-13</strain>
    </source>
</reference>
<proteinExistence type="predicted"/>
<reference evidence="2 3" key="1">
    <citation type="submission" date="2018-08" db="EMBL/GenBank/DDBJ databases">
        <authorList>
            <person name="Khan S.A."/>
        </authorList>
    </citation>
    <scope>NUCLEOTIDE SEQUENCE [LARGE SCALE GENOMIC DNA]</scope>
    <source>
        <strain evidence="2 3">GTF-13</strain>
    </source>
</reference>
<evidence type="ECO:0000313" key="2">
    <source>
        <dbReference type="EMBL" id="RRJ83123.1"/>
    </source>
</evidence>
<dbReference type="AlphaFoldDB" id="A0A3P3VQM3"/>
<gene>
    <name evidence="2" type="ORF">D0544_14900</name>
</gene>